<dbReference type="OrthoDB" id="9790710at2"/>
<dbReference type="PANTHER" id="PTHR45947:SF3">
    <property type="entry name" value="SULFOQUINOVOSYL TRANSFERASE SQD2"/>
    <property type="match status" value="1"/>
</dbReference>
<proteinExistence type="predicted"/>
<keyword evidence="2" id="KW-0328">Glycosyltransferase</keyword>
<name>A0A1Y5U1V0_9RHOB</name>
<dbReference type="SUPFAM" id="SSF53756">
    <property type="entry name" value="UDP-Glycosyltransferase/glycogen phosphorylase"/>
    <property type="match status" value="1"/>
</dbReference>
<dbReference type="AlphaFoldDB" id="A0A1Y5U1V0"/>
<reference evidence="2 3" key="1">
    <citation type="submission" date="2017-03" db="EMBL/GenBank/DDBJ databases">
        <authorList>
            <person name="Afonso C.L."/>
            <person name="Miller P.J."/>
            <person name="Scott M.A."/>
            <person name="Spackman E."/>
            <person name="Goraichik I."/>
            <person name="Dimitrov K.M."/>
            <person name="Suarez D.L."/>
            <person name="Swayne D.E."/>
        </authorList>
    </citation>
    <scope>NUCLEOTIDE SEQUENCE [LARGE SCALE GENOMIC DNA]</scope>
    <source>
        <strain evidence="2 3">CECT 7639</strain>
    </source>
</reference>
<organism evidence="2 3">
    <name type="scientific">Falsiruegeria litorea R37</name>
    <dbReference type="NCBI Taxonomy" id="1200284"/>
    <lineage>
        <taxon>Bacteria</taxon>
        <taxon>Pseudomonadati</taxon>
        <taxon>Pseudomonadota</taxon>
        <taxon>Alphaproteobacteria</taxon>
        <taxon>Rhodobacterales</taxon>
        <taxon>Roseobacteraceae</taxon>
        <taxon>Falsiruegeria</taxon>
    </lineage>
</organism>
<dbReference type="Gene3D" id="3.40.50.2000">
    <property type="entry name" value="Glycogen Phosphorylase B"/>
    <property type="match status" value="2"/>
</dbReference>
<sequence length="402" mass="43923">MTISRNENQAPVADRPRMALVRRAVPQRLWANFEEAGRGIDLTVFETAIKPVEVESPETDAFQLLHHPAPSVADINRLLDEVQPQVVLCFGWGDLCSLASLTWAKARGCRTIVCSDSNRNDYARASHKEFAKAQILSAFDLAWAAGAQSAAYLEELGFAGEGIHVGALDTVDLAHFESNALAARSQGAALRSQMGLPERFFLCVARLSPEKNFERLLQAYARYHKMASPDRLWDLVVVGDGPLREALEAQSRTLGISEHVHFRGAAGYDDLGPYYGMAQAFVLASLKDTWAVVVNEAAAAHLPLLISTRAGSSEELVRDGENGFCFDPYDVGQLAARLAQLASGECDLANMGQRSREIVQGHGSEAYGQALTAMGKRAVTLPPRRFSPLARLACRMQLMQLK</sequence>
<gene>
    <name evidence="2" type="primary">mgs</name>
    <name evidence="2" type="ORF">TRL7639_04535</name>
</gene>
<keyword evidence="3" id="KW-1185">Reference proteome</keyword>
<dbReference type="Pfam" id="PF00534">
    <property type="entry name" value="Glycos_transf_1"/>
    <property type="match status" value="1"/>
</dbReference>
<keyword evidence="2" id="KW-0808">Transferase</keyword>
<dbReference type="RefSeq" id="WP_133057698.1">
    <property type="nucleotide sequence ID" value="NZ_FWFO01000010.1"/>
</dbReference>
<dbReference type="InterPro" id="IPR050194">
    <property type="entry name" value="Glycosyltransferase_grp1"/>
</dbReference>
<evidence type="ECO:0000259" key="1">
    <source>
        <dbReference type="Pfam" id="PF00534"/>
    </source>
</evidence>
<dbReference type="EMBL" id="FWFO01000010">
    <property type="protein sequence ID" value="SLN74460.1"/>
    <property type="molecule type" value="Genomic_DNA"/>
</dbReference>
<protein>
    <submittedName>
        <fullName evidence="2">Alpha-monoglucosyldiacylglycerol synthase</fullName>
        <ecNumber evidence="2">2.4.1.-</ecNumber>
    </submittedName>
</protein>
<feature type="domain" description="Glycosyl transferase family 1" evidence="1">
    <location>
        <begin position="198"/>
        <end position="357"/>
    </location>
</feature>
<dbReference type="Proteomes" id="UP000193077">
    <property type="component" value="Unassembled WGS sequence"/>
</dbReference>
<dbReference type="PANTHER" id="PTHR45947">
    <property type="entry name" value="SULFOQUINOVOSYL TRANSFERASE SQD2"/>
    <property type="match status" value="1"/>
</dbReference>
<dbReference type="EC" id="2.4.1.-" evidence="2"/>
<dbReference type="InterPro" id="IPR001296">
    <property type="entry name" value="Glyco_trans_1"/>
</dbReference>
<dbReference type="GO" id="GO:0016757">
    <property type="term" value="F:glycosyltransferase activity"/>
    <property type="evidence" value="ECO:0007669"/>
    <property type="project" value="UniProtKB-KW"/>
</dbReference>
<evidence type="ECO:0000313" key="2">
    <source>
        <dbReference type="EMBL" id="SLN74460.1"/>
    </source>
</evidence>
<evidence type="ECO:0000313" key="3">
    <source>
        <dbReference type="Proteomes" id="UP000193077"/>
    </source>
</evidence>
<accession>A0A1Y5U1V0</accession>